<organism evidence="1 2">
    <name type="scientific">Morella rubra</name>
    <name type="common">Chinese bayberry</name>
    <dbReference type="NCBI Taxonomy" id="262757"/>
    <lineage>
        <taxon>Eukaryota</taxon>
        <taxon>Viridiplantae</taxon>
        <taxon>Streptophyta</taxon>
        <taxon>Embryophyta</taxon>
        <taxon>Tracheophyta</taxon>
        <taxon>Spermatophyta</taxon>
        <taxon>Magnoliopsida</taxon>
        <taxon>eudicotyledons</taxon>
        <taxon>Gunneridae</taxon>
        <taxon>Pentapetalae</taxon>
        <taxon>rosids</taxon>
        <taxon>fabids</taxon>
        <taxon>Fagales</taxon>
        <taxon>Myricaceae</taxon>
        <taxon>Morella</taxon>
    </lineage>
</organism>
<accession>A0A6A1V6D3</accession>
<protein>
    <submittedName>
        <fullName evidence="1">Uncharacterized protein</fullName>
    </submittedName>
</protein>
<dbReference type="EMBL" id="RXIC02000025">
    <property type="protein sequence ID" value="KAB1207736.1"/>
    <property type="molecule type" value="Genomic_DNA"/>
</dbReference>
<evidence type="ECO:0000313" key="2">
    <source>
        <dbReference type="Proteomes" id="UP000516437"/>
    </source>
</evidence>
<proteinExistence type="predicted"/>
<sequence length="104" mass="11684">MGAAGLPLSRGFHVTTRNCFYCQIAFISFCWPCSDALFPNYAFCILIVFFEKVFREKSANQDPRDRISEYIGLDRDGYGGLKRYSTSSNVDGSGLAVEFIVVFV</sequence>
<gene>
    <name evidence="1" type="ORF">CJ030_MR7G002992</name>
</gene>
<comment type="caution">
    <text evidence="1">The sequence shown here is derived from an EMBL/GenBank/DDBJ whole genome shotgun (WGS) entry which is preliminary data.</text>
</comment>
<dbReference type="Proteomes" id="UP000516437">
    <property type="component" value="Chromosome 7"/>
</dbReference>
<dbReference type="AlphaFoldDB" id="A0A6A1V6D3"/>
<reference evidence="1 2" key="1">
    <citation type="journal article" date="2019" name="Plant Biotechnol. J.">
        <title>The red bayberry genome and genetic basis of sex determination.</title>
        <authorList>
            <person name="Jia H.M."/>
            <person name="Jia H.J."/>
            <person name="Cai Q.L."/>
            <person name="Wang Y."/>
            <person name="Zhao H.B."/>
            <person name="Yang W.F."/>
            <person name="Wang G.Y."/>
            <person name="Li Y.H."/>
            <person name="Zhan D.L."/>
            <person name="Shen Y.T."/>
            <person name="Niu Q.F."/>
            <person name="Chang L."/>
            <person name="Qiu J."/>
            <person name="Zhao L."/>
            <person name="Xie H.B."/>
            <person name="Fu W.Y."/>
            <person name="Jin J."/>
            <person name="Li X.W."/>
            <person name="Jiao Y."/>
            <person name="Zhou C.C."/>
            <person name="Tu T."/>
            <person name="Chai C.Y."/>
            <person name="Gao J.L."/>
            <person name="Fan L.J."/>
            <person name="van de Weg E."/>
            <person name="Wang J.Y."/>
            <person name="Gao Z.S."/>
        </authorList>
    </citation>
    <scope>NUCLEOTIDE SEQUENCE [LARGE SCALE GENOMIC DNA]</scope>
    <source>
        <tissue evidence="1">Leaves</tissue>
    </source>
</reference>
<name>A0A6A1V6D3_9ROSI</name>
<evidence type="ECO:0000313" key="1">
    <source>
        <dbReference type="EMBL" id="KAB1207736.1"/>
    </source>
</evidence>
<keyword evidence="2" id="KW-1185">Reference proteome</keyword>